<gene>
    <name evidence="2" type="ORF">D0C36_19015</name>
</gene>
<feature type="domain" description="Methyltransferase" evidence="1">
    <location>
        <begin position="41"/>
        <end position="144"/>
    </location>
</feature>
<evidence type="ECO:0000313" key="2">
    <source>
        <dbReference type="EMBL" id="RFZ91035.1"/>
    </source>
</evidence>
<protein>
    <submittedName>
        <fullName evidence="2">Trans-aconitate 2-methyltransferase</fullName>
        <ecNumber evidence="2">2.1.1.144</ecNumber>
    </submittedName>
</protein>
<keyword evidence="2" id="KW-0808">Transferase</keyword>
<dbReference type="EMBL" id="QWDC01000003">
    <property type="protein sequence ID" value="RFZ91035.1"/>
    <property type="molecule type" value="Genomic_DNA"/>
</dbReference>
<dbReference type="CDD" id="cd02440">
    <property type="entry name" value="AdoMet_MTases"/>
    <property type="match status" value="1"/>
</dbReference>
<dbReference type="Gene3D" id="1.10.150.290">
    <property type="entry name" value="S-adenosyl-L-methionine-dependent methyltransferases"/>
    <property type="match status" value="1"/>
</dbReference>
<keyword evidence="3" id="KW-1185">Reference proteome</keyword>
<dbReference type="InterPro" id="IPR029063">
    <property type="entry name" value="SAM-dependent_MTases_sf"/>
</dbReference>
<dbReference type="OrthoDB" id="9789123at2"/>
<sequence>MNNHSKDTWSASLYSKFEAERNRPIHDLLNRILTYDIKKAADVGCGPGNSTELLQKKFPNAEITGMDSSENMIEAARKRLPNLVFDVADIATWQNQGPFDVILSNAVLQWVPDHAGIFPGLLARLNPGGTLAIQMPDNFAEPTHRLMRQVAANGPWAEKLTAAPKRLDRQPADWYFNLLHNTVSSLDIWRTTYFHPIKSGAAGVVEMVKSTGLRPYLDALDTDEQQAFLEEYQQQIAKEYTAQSDGTVLLPYPRLFIVAVK</sequence>
<proteinExistence type="predicted"/>
<evidence type="ECO:0000259" key="1">
    <source>
        <dbReference type="Pfam" id="PF13847"/>
    </source>
</evidence>
<dbReference type="Pfam" id="PF13847">
    <property type="entry name" value="Methyltransf_31"/>
    <property type="match status" value="1"/>
</dbReference>
<organism evidence="2 3">
    <name type="scientific">Mucilaginibacter conchicola</name>
    <dbReference type="NCBI Taxonomy" id="2303333"/>
    <lineage>
        <taxon>Bacteria</taxon>
        <taxon>Pseudomonadati</taxon>
        <taxon>Bacteroidota</taxon>
        <taxon>Sphingobacteriia</taxon>
        <taxon>Sphingobacteriales</taxon>
        <taxon>Sphingobacteriaceae</taxon>
        <taxon>Mucilaginibacter</taxon>
    </lineage>
</organism>
<dbReference type="NCBIfam" id="NF002463">
    <property type="entry name" value="PRK01683.1"/>
    <property type="match status" value="1"/>
</dbReference>
<dbReference type="PANTHER" id="PTHR43861:SF1">
    <property type="entry name" value="TRANS-ACONITATE 2-METHYLTRANSFERASE"/>
    <property type="match status" value="1"/>
</dbReference>
<dbReference type="EC" id="2.1.1.144" evidence="2"/>
<name>A0A372NRQ5_9SPHI</name>
<evidence type="ECO:0000313" key="3">
    <source>
        <dbReference type="Proteomes" id="UP000264217"/>
    </source>
</evidence>
<dbReference type="InterPro" id="IPR023149">
    <property type="entry name" value="Trans_acon_MeTrfase_C"/>
</dbReference>
<dbReference type="AlphaFoldDB" id="A0A372NRQ5"/>
<dbReference type="Gene3D" id="3.40.50.150">
    <property type="entry name" value="Vaccinia Virus protein VP39"/>
    <property type="match status" value="1"/>
</dbReference>
<dbReference type="Proteomes" id="UP000264217">
    <property type="component" value="Unassembled WGS sequence"/>
</dbReference>
<reference evidence="2 3" key="1">
    <citation type="submission" date="2018-08" db="EMBL/GenBank/DDBJ databases">
        <title>Mucilaginibacter sp. MYSH2.</title>
        <authorList>
            <person name="Seo T."/>
        </authorList>
    </citation>
    <scope>NUCLEOTIDE SEQUENCE [LARGE SCALE GENOMIC DNA]</scope>
    <source>
        <strain evidence="2 3">MYSH2</strain>
    </source>
</reference>
<dbReference type="SUPFAM" id="SSF53335">
    <property type="entry name" value="S-adenosyl-L-methionine-dependent methyltransferases"/>
    <property type="match status" value="1"/>
</dbReference>
<dbReference type="InterPro" id="IPR025714">
    <property type="entry name" value="Methyltranfer_dom"/>
</dbReference>
<keyword evidence="2" id="KW-0489">Methyltransferase</keyword>
<comment type="caution">
    <text evidence="2">The sequence shown here is derived from an EMBL/GenBank/DDBJ whole genome shotgun (WGS) entry which is preliminary data.</text>
</comment>
<dbReference type="RefSeq" id="WP_117393237.1">
    <property type="nucleotide sequence ID" value="NZ_QWDC01000003.1"/>
</dbReference>
<dbReference type="GO" id="GO:0030798">
    <property type="term" value="F:trans-aconitate 2-methyltransferase activity"/>
    <property type="evidence" value="ECO:0007669"/>
    <property type="project" value="UniProtKB-EC"/>
</dbReference>
<dbReference type="PANTHER" id="PTHR43861">
    <property type="entry name" value="TRANS-ACONITATE 2-METHYLTRANSFERASE-RELATED"/>
    <property type="match status" value="1"/>
</dbReference>
<dbReference type="GO" id="GO:0032259">
    <property type="term" value="P:methylation"/>
    <property type="evidence" value="ECO:0007669"/>
    <property type="project" value="UniProtKB-KW"/>
</dbReference>
<accession>A0A372NRQ5</accession>